<dbReference type="InterPro" id="IPR057271">
    <property type="entry name" value="YagK_YfjJ_C"/>
</dbReference>
<protein>
    <submittedName>
        <fullName evidence="2">Uncharacterized protein DUF3296</fullName>
    </submittedName>
</protein>
<dbReference type="RefSeq" id="WP_133482799.1">
    <property type="nucleotide sequence ID" value="NZ_SNWH01000005.1"/>
</dbReference>
<gene>
    <name evidence="2" type="ORF">DFO68_105190</name>
</gene>
<comment type="caution">
    <text evidence="2">The sequence shown here is derived from an EMBL/GenBank/DDBJ whole genome shotgun (WGS) entry which is preliminary data.</text>
</comment>
<evidence type="ECO:0000313" key="3">
    <source>
        <dbReference type="Proteomes" id="UP000295150"/>
    </source>
</evidence>
<proteinExistence type="predicted"/>
<keyword evidence="3" id="KW-1185">Reference proteome</keyword>
<dbReference type="Pfam" id="PF11726">
    <property type="entry name" value="YagK_YfjJ_C"/>
    <property type="match status" value="1"/>
</dbReference>
<dbReference type="EMBL" id="SNWH01000005">
    <property type="protein sequence ID" value="TDO10665.1"/>
    <property type="molecule type" value="Genomic_DNA"/>
</dbReference>
<name>A0A4R6HQR9_9GAMM</name>
<dbReference type="OrthoDB" id="5701642at2"/>
<accession>A0A4R6HQR9</accession>
<reference evidence="2 3" key="1">
    <citation type="submission" date="2019-03" db="EMBL/GenBank/DDBJ databases">
        <title>Freshwater and sediment microbial communities from various areas in North America, analyzing microbe dynamics in response to fracking.</title>
        <authorList>
            <person name="Lamendella R."/>
        </authorList>
    </citation>
    <scope>NUCLEOTIDE SEQUENCE [LARGE SCALE GENOMIC DNA]</scope>
    <source>
        <strain evidence="2 3">1_TX</strain>
    </source>
</reference>
<feature type="domain" description="YagK/YfjJ C-terminal" evidence="1">
    <location>
        <begin position="52"/>
        <end position="226"/>
    </location>
</feature>
<organism evidence="2 3">
    <name type="scientific">Halomonas ventosae</name>
    <dbReference type="NCBI Taxonomy" id="229007"/>
    <lineage>
        <taxon>Bacteria</taxon>
        <taxon>Pseudomonadati</taxon>
        <taxon>Pseudomonadota</taxon>
        <taxon>Gammaproteobacteria</taxon>
        <taxon>Oceanospirillales</taxon>
        <taxon>Halomonadaceae</taxon>
        <taxon>Halomonas</taxon>
    </lineage>
</organism>
<dbReference type="Proteomes" id="UP000295150">
    <property type="component" value="Unassembled WGS sequence"/>
</dbReference>
<sequence>MFQSQPKRHPLHTKLNCYYDTYYRGFEVNQHAEAPLVENYLERSLLTQTRALAHYNRVLAFRIDLRFPDWMPAFALTNDNAVLSAFFRHLNAELVKAGTKYTTVLRYVWCREQHNSDKPHYHLMMYVNYDAYYQLGRLKPSEGGGYEGRGLYHQIARAWARALGYLSCDVEGLVQVGKNPITGYPYTACLHRDDFMGQEEAVFNLSYLCKAHTKPFQQGVHVFGTSRC</sequence>
<dbReference type="AlphaFoldDB" id="A0A4R6HQR9"/>
<evidence type="ECO:0000313" key="2">
    <source>
        <dbReference type="EMBL" id="TDO10665.1"/>
    </source>
</evidence>
<evidence type="ECO:0000259" key="1">
    <source>
        <dbReference type="Pfam" id="PF11726"/>
    </source>
</evidence>